<organism evidence="1 2">
    <name type="scientific">Dermatophagoides pteronyssinus</name>
    <name type="common">European house dust mite</name>
    <dbReference type="NCBI Taxonomy" id="6956"/>
    <lineage>
        <taxon>Eukaryota</taxon>
        <taxon>Metazoa</taxon>
        <taxon>Ecdysozoa</taxon>
        <taxon>Arthropoda</taxon>
        <taxon>Chelicerata</taxon>
        <taxon>Arachnida</taxon>
        <taxon>Acari</taxon>
        <taxon>Acariformes</taxon>
        <taxon>Sarcoptiformes</taxon>
        <taxon>Astigmata</taxon>
        <taxon>Psoroptidia</taxon>
        <taxon>Analgoidea</taxon>
        <taxon>Pyroglyphidae</taxon>
        <taxon>Dermatophagoidinae</taxon>
        <taxon>Dermatophagoides</taxon>
    </lineage>
</organism>
<gene>
    <name evidence="1" type="ORF">DERP_009558</name>
</gene>
<protein>
    <submittedName>
        <fullName evidence="1">Uncharacterized protein</fullName>
    </submittedName>
</protein>
<dbReference type="Proteomes" id="UP000887458">
    <property type="component" value="Unassembled WGS sequence"/>
</dbReference>
<comment type="caution">
    <text evidence="1">The sequence shown here is derived from an EMBL/GenBank/DDBJ whole genome shotgun (WGS) entry which is preliminary data.</text>
</comment>
<accession>A0ABQ8JAW5</accession>
<keyword evidence="2" id="KW-1185">Reference proteome</keyword>
<proteinExistence type="predicted"/>
<reference evidence="1 2" key="2">
    <citation type="journal article" date="2022" name="Mol. Biol. Evol.">
        <title>Comparative Genomics Reveals Insights into the Divergent Evolution of Astigmatic Mites and Household Pest Adaptations.</title>
        <authorList>
            <person name="Xiong Q."/>
            <person name="Wan A.T."/>
            <person name="Liu X."/>
            <person name="Fung C.S."/>
            <person name="Xiao X."/>
            <person name="Malainual N."/>
            <person name="Hou J."/>
            <person name="Wang L."/>
            <person name="Wang M."/>
            <person name="Yang K.Y."/>
            <person name="Cui Y."/>
            <person name="Leung E.L."/>
            <person name="Nong W."/>
            <person name="Shin S.K."/>
            <person name="Au S.W."/>
            <person name="Jeong K.Y."/>
            <person name="Chew F.T."/>
            <person name="Hui J.H."/>
            <person name="Leung T.F."/>
            <person name="Tungtrongchitr A."/>
            <person name="Zhong N."/>
            <person name="Liu Z."/>
            <person name="Tsui S.K."/>
        </authorList>
    </citation>
    <scope>NUCLEOTIDE SEQUENCE [LARGE SCALE GENOMIC DNA]</scope>
    <source>
        <strain evidence="1">Derp</strain>
    </source>
</reference>
<reference evidence="1 2" key="1">
    <citation type="journal article" date="2018" name="J. Allergy Clin. Immunol.">
        <title>High-quality assembly of Dermatophagoides pteronyssinus genome and transcriptome reveals a wide range of novel allergens.</title>
        <authorList>
            <person name="Liu X.Y."/>
            <person name="Yang K.Y."/>
            <person name="Wang M.Q."/>
            <person name="Kwok J.S."/>
            <person name="Zeng X."/>
            <person name="Yang Z."/>
            <person name="Xiao X.J."/>
            <person name="Lau C.P."/>
            <person name="Li Y."/>
            <person name="Huang Z.M."/>
            <person name="Ba J.G."/>
            <person name="Yim A.K."/>
            <person name="Ouyang C.Y."/>
            <person name="Ngai S.M."/>
            <person name="Chan T.F."/>
            <person name="Leung E.L."/>
            <person name="Liu L."/>
            <person name="Liu Z.G."/>
            <person name="Tsui S.K."/>
        </authorList>
    </citation>
    <scope>NUCLEOTIDE SEQUENCE [LARGE SCALE GENOMIC DNA]</scope>
    <source>
        <strain evidence="1">Derp</strain>
    </source>
</reference>
<sequence length="68" mass="8115">MITEFDWHEANEILKKCSYLCFEHLHLFLIEILTENGDSETVKKNTPIWDNIQSVIIAIIYFLNLKKF</sequence>
<evidence type="ECO:0000313" key="1">
    <source>
        <dbReference type="EMBL" id="KAH9419501.1"/>
    </source>
</evidence>
<dbReference type="EMBL" id="NJHN03000058">
    <property type="protein sequence ID" value="KAH9419501.1"/>
    <property type="molecule type" value="Genomic_DNA"/>
</dbReference>
<name>A0ABQ8JAW5_DERPT</name>
<evidence type="ECO:0000313" key="2">
    <source>
        <dbReference type="Proteomes" id="UP000887458"/>
    </source>
</evidence>